<name>A0AAU9DLY3_9LACO</name>
<evidence type="ECO:0000313" key="2">
    <source>
        <dbReference type="EMBL" id="BDR56614.1"/>
    </source>
</evidence>
<proteinExistence type="predicted"/>
<evidence type="ECO:0000259" key="1">
    <source>
        <dbReference type="Pfam" id="PF25509"/>
    </source>
</evidence>
<keyword evidence="3" id="KW-1185">Reference proteome</keyword>
<accession>A0AAU9DLY3</accession>
<dbReference type="InterPro" id="IPR011060">
    <property type="entry name" value="RibuloseP-bd_barrel"/>
</dbReference>
<dbReference type="InterPro" id="IPR057238">
    <property type="entry name" value="DUF7916"/>
</dbReference>
<dbReference type="EMBL" id="AP026801">
    <property type="protein sequence ID" value="BDR56614.1"/>
    <property type="molecule type" value="Genomic_DNA"/>
</dbReference>
<dbReference type="KEGG" id="xak:KIMC2_11760"/>
<dbReference type="RefSeq" id="WP_317694914.1">
    <property type="nucleotide sequence ID" value="NZ_AP026801.1"/>
</dbReference>
<reference evidence="2 3" key="1">
    <citation type="journal article" date="2023" name="Microbiol. Spectr.">
        <title>Symbiosis of Carpenter Bees with Uncharacterized Lactic Acid Bacteria Showing NAD Auxotrophy.</title>
        <authorList>
            <person name="Kawasaki S."/>
            <person name="Ozawa K."/>
            <person name="Mori T."/>
            <person name="Yamamoto A."/>
            <person name="Ito M."/>
            <person name="Ohkuma M."/>
            <person name="Sakamoto M."/>
            <person name="Matsutani M."/>
        </authorList>
    </citation>
    <scope>NUCLEOTIDE SEQUENCE [LARGE SCALE GENOMIC DNA]</scope>
    <source>
        <strain evidence="2 3">KimC2</strain>
    </source>
</reference>
<dbReference type="Proteomes" id="UP001321804">
    <property type="component" value="Chromosome"/>
</dbReference>
<protein>
    <submittedName>
        <fullName evidence="2">PEP phosphonomutase</fullName>
    </submittedName>
</protein>
<evidence type="ECO:0000313" key="3">
    <source>
        <dbReference type="Proteomes" id="UP001321804"/>
    </source>
</evidence>
<dbReference type="AlphaFoldDB" id="A0AAU9DLY3"/>
<sequence>MVKRLISANASEVLAMNGSALKQSIKASEGRTILSENVVTHETMDGVTLSEEAAAFGADLILLNTLDVLNQVILGLYNGEESFATAKPHRDGEIIHHLQKLVGRPIGVNIEPVDSNAKMIEERLEIPVGRMASTETIQEAEQLGFNFICLTGNPGTGVTNKAIESSIRTAKENFSGLVIAGKMHGAGVNEPVVSLETTKQFLSAGADVILVPAVGTVPGLDDAELKQIVELVHSNDALVMSTIGTSQESSGASYIESVAIRNKIIGVDIQHIGDAAWAIQSPIENIYALSKAIRGERHTIQRMARSINR</sequence>
<gene>
    <name evidence="2" type="ORF">KIMC2_11760</name>
</gene>
<dbReference type="SUPFAM" id="SSF51366">
    <property type="entry name" value="Ribulose-phoshate binding barrel"/>
    <property type="match status" value="1"/>
</dbReference>
<feature type="domain" description="DUF7916" evidence="1">
    <location>
        <begin position="6"/>
        <end position="309"/>
    </location>
</feature>
<dbReference type="Pfam" id="PF25509">
    <property type="entry name" value="DUF7916"/>
    <property type="match status" value="1"/>
</dbReference>
<organism evidence="2 3">
    <name type="scientific">Xylocopilactobacillus apis</name>
    <dbReference type="NCBI Taxonomy" id="2932183"/>
    <lineage>
        <taxon>Bacteria</taxon>
        <taxon>Bacillati</taxon>
        <taxon>Bacillota</taxon>
        <taxon>Bacilli</taxon>
        <taxon>Lactobacillales</taxon>
        <taxon>Lactobacillaceae</taxon>
        <taxon>Xylocopilactobacillus</taxon>
    </lineage>
</organism>